<feature type="transmembrane region" description="Helical" evidence="1">
    <location>
        <begin position="111"/>
        <end position="132"/>
    </location>
</feature>
<proteinExistence type="predicted"/>
<dbReference type="EMBL" id="FTOV01000006">
    <property type="protein sequence ID" value="SIT09016.1"/>
    <property type="molecule type" value="Genomic_DNA"/>
</dbReference>
<protein>
    <submittedName>
        <fullName evidence="2">Uncharacterized protein</fullName>
    </submittedName>
</protein>
<keyword evidence="1" id="KW-1133">Transmembrane helix</keyword>
<keyword evidence="1" id="KW-0812">Transmembrane</keyword>
<evidence type="ECO:0000313" key="2">
    <source>
        <dbReference type="EMBL" id="SIT09016.1"/>
    </source>
</evidence>
<gene>
    <name evidence="2" type="ORF">SAMN05421785_106197</name>
</gene>
<dbReference type="AlphaFoldDB" id="A0A1N7PEP5"/>
<accession>A0A1N7PEP5</accession>
<sequence length="149" mass="18269">MLHDERILKNKFAYFFTIVFVFCWIIFFAYNMFNLFLMDYGLKEEYLQIKIPIYILYFLIFPLLVITFISIFRESRKMFIYLNISLFFMIIFHAIFFVVRYQKAIDPTRFLLSYIFFNLLFVIVPTVLINYWKHLPVDNEIESIGTHND</sequence>
<name>A0A1N7PEP5_9FLAO</name>
<feature type="transmembrane region" description="Helical" evidence="1">
    <location>
        <begin position="12"/>
        <end position="33"/>
    </location>
</feature>
<dbReference type="Proteomes" id="UP000185781">
    <property type="component" value="Unassembled WGS sequence"/>
</dbReference>
<organism evidence="2 3">
    <name type="scientific">Chryseobacterium gambrini</name>
    <dbReference type="NCBI Taxonomy" id="373672"/>
    <lineage>
        <taxon>Bacteria</taxon>
        <taxon>Pseudomonadati</taxon>
        <taxon>Bacteroidota</taxon>
        <taxon>Flavobacteriia</taxon>
        <taxon>Flavobacteriales</taxon>
        <taxon>Weeksellaceae</taxon>
        <taxon>Chryseobacterium group</taxon>
        <taxon>Chryseobacterium</taxon>
    </lineage>
</organism>
<reference evidence="2 3" key="1">
    <citation type="submission" date="2017-01" db="EMBL/GenBank/DDBJ databases">
        <authorList>
            <person name="Mah S.A."/>
            <person name="Swanson W.J."/>
            <person name="Moy G.W."/>
            <person name="Vacquier V.D."/>
        </authorList>
    </citation>
    <scope>NUCLEOTIDE SEQUENCE [LARGE SCALE GENOMIC DNA]</scope>
    <source>
        <strain evidence="2 3">DSM 18014</strain>
    </source>
</reference>
<evidence type="ECO:0000313" key="3">
    <source>
        <dbReference type="Proteomes" id="UP000185781"/>
    </source>
</evidence>
<evidence type="ECO:0000256" key="1">
    <source>
        <dbReference type="SAM" id="Phobius"/>
    </source>
</evidence>
<feature type="transmembrane region" description="Helical" evidence="1">
    <location>
        <begin position="53"/>
        <end position="72"/>
    </location>
</feature>
<keyword evidence="1" id="KW-0472">Membrane</keyword>
<feature type="transmembrane region" description="Helical" evidence="1">
    <location>
        <begin position="79"/>
        <end position="99"/>
    </location>
</feature>
<dbReference type="STRING" id="373672.SAMN05421785_106197"/>